<dbReference type="SMART" id="SM00953">
    <property type="entry name" value="RES"/>
    <property type="match status" value="1"/>
</dbReference>
<sequence length="206" mass="22336">MASPAPDLPDECLAIRLDPGTPLVRVHHKDNGPVWFGPAKGALPGSRFDAPGGEFGTLYVADTLKGAFVETVLRKANRIVARPFVEQRAFSVLRPKRELTLVQVHGDGLIQLGVTSDICAGDDYGPSQALALALHTKFPLDGLAYRARHNNDEICFAVNDRVAVDDLEIVETSLFSDHRSLVDALLRRHGAAWDPASTLPDLSKLP</sequence>
<evidence type="ECO:0000259" key="1">
    <source>
        <dbReference type="SMART" id="SM00953"/>
    </source>
</evidence>
<evidence type="ECO:0000313" key="2">
    <source>
        <dbReference type="EMBL" id="QQV77311.1"/>
    </source>
</evidence>
<dbReference type="KEGG" id="sari:H5J25_00205"/>
<dbReference type="AlphaFoldDB" id="A0A974NUP3"/>
<evidence type="ECO:0000313" key="3">
    <source>
        <dbReference type="Proteomes" id="UP000595894"/>
    </source>
</evidence>
<organism evidence="2 3">
    <name type="scientific">Sphingomonas aliaeris</name>
    <dbReference type="NCBI Taxonomy" id="2759526"/>
    <lineage>
        <taxon>Bacteria</taxon>
        <taxon>Pseudomonadati</taxon>
        <taxon>Pseudomonadota</taxon>
        <taxon>Alphaproteobacteria</taxon>
        <taxon>Sphingomonadales</taxon>
        <taxon>Sphingomonadaceae</taxon>
        <taxon>Sphingomonas</taxon>
    </lineage>
</organism>
<dbReference type="Proteomes" id="UP000595894">
    <property type="component" value="Chromosome"/>
</dbReference>
<feature type="domain" description="RES" evidence="1">
    <location>
        <begin position="38"/>
        <end position="170"/>
    </location>
</feature>
<protein>
    <submittedName>
        <fullName evidence="2">RES family NAD+ phosphorylase</fullName>
    </submittedName>
</protein>
<gene>
    <name evidence="2" type="ORF">H5J25_00205</name>
</gene>
<dbReference type="Pfam" id="PF08808">
    <property type="entry name" value="RES"/>
    <property type="match status" value="1"/>
</dbReference>
<proteinExistence type="predicted"/>
<name>A0A974NUP3_9SPHN</name>
<keyword evidence="3" id="KW-1185">Reference proteome</keyword>
<dbReference type="InterPro" id="IPR014914">
    <property type="entry name" value="RES_dom"/>
</dbReference>
<reference evidence="3" key="1">
    <citation type="submission" date="2020-09" db="EMBL/GenBank/DDBJ databases">
        <title>Sphingomonas sp., a new species isolated from pork steak.</title>
        <authorList>
            <person name="Heidler von Heilborn D."/>
        </authorList>
    </citation>
    <scope>NUCLEOTIDE SEQUENCE [LARGE SCALE GENOMIC DNA]</scope>
</reference>
<accession>A0A974NUP3</accession>
<dbReference type="EMBL" id="CP061035">
    <property type="protein sequence ID" value="QQV77311.1"/>
    <property type="molecule type" value="Genomic_DNA"/>
</dbReference>
<dbReference type="RefSeq" id="WP_202093701.1">
    <property type="nucleotide sequence ID" value="NZ_CP061035.1"/>
</dbReference>